<dbReference type="Gene3D" id="3.65.10.10">
    <property type="entry name" value="Enolpyruvate transferase domain"/>
    <property type="match status" value="2"/>
</dbReference>
<dbReference type="PANTHER" id="PTHR21090">
    <property type="entry name" value="AROM/DEHYDROQUINATE SYNTHASE"/>
    <property type="match status" value="1"/>
</dbReference>
<dbReference type="EMBL" id="UOEJ01000250">
    <property type="protein sequence ID" value="VAW06671.1"/>
    <property type="molecule type" value="Genomic_DNA"/>
</dbReference>
<dbReference type="InterPro" id="IPR006264">
    <property type="entry name" value="EPSP_synthase"/>
</dbReference>
<dbReference type="CDD" id="cd01556">
    <property type="entry name" value="EPSP_synthase"/>
    <property type="match status" value="1"/>
</dbReference>
<dbReference type="GO" id="GO:0009423">
    <property type="term" value="P:chorismate biosynthetic process"/>
    <property type="evidence" value="ECO:0007669"/>
    <property type="project" value="UniProtKB-UniPathway"/>
</dbReference>
<protein>
    <recommendedName>
        <fullName evidence="3">3-phosphoshikimate 1-carboxyvinyltransferase</fullName>
        <ecNumber evidence="3">2.5.1.19</ecNumber>
    </recommendedName>
    <alternativeName>
        <fullName evidence="8">5-enolpyruvylshikimate-3-phosphate synthase</fullName>
    </alternativeName>
</protein>
<evidence type="ECO:0000256" key="7">
    <source>
        <dbReference type="ARBA" id="ARBA00023141"/>
    </source>
</evidence>
<dbReference type="InterPro" id="IPR001986">
    <property type="entry name" value="Enolpyruvate_Tfrase_dom"/>
</dbReference>
<dbReference type="Pfam" id="PF00275">
    <property type="entry name" value="EPSP_synthase"/>
    <property type="match status" value="1"/>
</dbReference>
<dbReference type="UniPathway" id="UPA00053">
    <property type="reaction ID" value="UER00089"/>
</dbReference>
<evidence type="ECO:0000256" key="6">
    <source>
        <dbReference type="ARBA" id="ARBA00022679"/>
    </source>
</evidence>
<comment type="similarity">
    <text evidence="2">Belongs to the EPSP synthase family.</text>
</comment>
<proteinExistence type="inferred from homology"/>
<dbReference type="NCBIfam" id="TIGR01356">
    <property type="entry name" value="aroA"/>
    <property type="match status" value="1"/>
</dbReference>
<evidence type="ECO:0000256" key="1">
    <source>
        <dbReference type="ARBA" id="ARBA00004811"/>
    </source>
</evidence>
<evidence type="ECO:0000256" key="8">
    <source>
        <dbReference type="ARBA" id="ARBA00030046"/>
    </source>
</evidence>
<dbReference type="GO" id="GO:0009073">
    <property type="term" value="P:aromatic amino acid family biosynthetic process"/>
    <property type="evidence" value="ECO:0007669"/>
    <property type="project" value="UniProtKB-KW"/>
</dbReference>
<dbReference type="PANTHER" id="PTHR21090:SF5">
    <property type="entry name" value="PENTAFUNCTIONAL AROM POLYPEPTIDE"/>
    <property type="match status" value="1"/>
</dbReference>
<evidence type="ECO:0000259" key="10">
    <source>
        <dbReference type="Pfam" id="PF00275"/>
    </source>
</evidence>
<reference evidence="11" key="1">
    <citation type="submission" date="2018-06" db="EMBL/GenBank/DDBJ databases">
        <authorList>
            <person name="Zhirakovskaya E."/>
        </authorList>
    </citation>
    <scope>NUCLEOTIDE SEQUENCE</scope>
</reference>
<keyword evidence="4" id="KW-0963">Cytoplasm</keyword>
<accession>A0A3B0SKA4</accession>
<dbReference type="AlphaFoldDB" id="A0A3B0SKA4"/>
<dbReference type="EC" id="2.5.1.19" evidence="3"/>
<dbReference type="InterPro" id="IPR036968">
    <property type="entry name" value="Enolpyruvate_Tfrase_sf"/>
</dbReference>
<name>A0A3B0SKA4_9ZZZZ</name>
<dbReference type="SUPFAM" id="SSF55205">
    <property type="entry name" value="EPT/RTPC-like"/>
    <property type="match status" value="1"/>
</dbReference>
<keyword evidence="5" id="KW-0028">Amino-acid biosynthesis</keyword>
<comment type="pathway">
    <text evidence="1">Metabolic intermediate biosynthesis; chorismate biosynthesis; chorismate from D-erythrose 4-phosphate and phosphoenolpyruvate: step 6/7.</text>
</comment>
<keyword evidence="6 11" id="KW-0808">Transferase</keyword>
<evidence type="ECO:0000256" key="9">
    <source>
        <dbReference type="ARBA" id="ARBA00044633"/>
    </source>
</evidence>
<evidence type="ECO:0000313" key="11">
    <source>
        <dbReference type="EMBL" id="VAW06671.1"/>
    </source>
</evidence>
<evidence type="ECO:0000256" key="3">
    <source>
        <dbReference type="ARBA" id="ARBA00012450"/>
    </source>
</evidence>
<sequence>MNHLTAAKARPLTGKLKVPGDKSISHRALIMATLAIGQSRICGLLEGEDVLNTARAMAAMGADISRDENGDWLINGVGIGGLCMAEQPLDMGNSGTGARLIMGLVATYPHTTSFTGDASLSSRPMRRVTEPLEKFGAEFHGTGDMMLPLTVSGIRDPLPMEYEVPVASAQVKSAILLAALNCPGKTTVIENTPTRDHTERMFRHFGVDMDISPHGQGTAITVTGQPELVAQEMIVPADPSSAAFIAVAALITAGSDIIIENVGINPSRTGIFTTLQEMGADISFVNQHVACGEPVADIHVKYSKLTGVTVPEDRAPSMIDEYPVLCIAASFAGGDTIMRGLEELRVKESDRIAAMVSGLVACGGTVIEHKDGMTISGKRIIAGGAEIKTHLDHRIAMSFLILGMATENPVTVDDGTVIETSFPGFRNLINSLGGNIGSIN</sequence>
<gene>
    <name evidence="11" type="ORF">MNBD_ALPHA01-2422</name>
</gene>
<comment type="catalytic activity">
    <reaction evidence="9">
        <text>3-phosphoshikimate + phosphoenolpyruvate = 5-O-(1-carboxyvinyl)-3-phosphoshikimate + phosphate</text>
        <dbReference type="Rhea" id="RHEA:21256"/>
        <dbReference type="ChEBI" id="CHEBI:43474"/>
        <dbReference type="ChEBI" id="CHEBI:57701"/>
        <dbReference type="ChEBI" id="CHEBI:58702"/>
        <dbReference type="ChEBI" id="CHEBI:145989"/>
        <dbReference type="EC" id="2.5.1.19"/>
    </reaction>
    <physiologicalReaction direction="left-to-right" evidence="9">
        <dbReference type="Rhea" id="RHEA:21257"/>
    </physiologicalReaction>
</comment>
<dbReference type="FunFam" id="3.65.10.10:FF:000006">
    <property type="entry name" value="3-phosphoshikimate 1-carboxyvinyltransferase"/>
    <property type="match status" value="1"/>
</dbReference>
<dbReference type="PROSITE" id="PS00885">
    <property type="entry name" value="EPSP_SYNTHASE_2"/>
    <property type="match status" value="1"/>
</dbReference>
<evidence type="ECO:0000256" key="2">
    <source>
        <dbReference type="ARBA" id="ARBA00009948"/>
    </source>
</evidence>
<evidence type="ECO:0000256" key="4">
    <source>
        <dbReference type="ARBA" id="ARBA00022490"/>
    </source>
</evidence>
<evidence type="ECO:0000256" key="5">
    <source>
        <dbReference type="ARBA" id="ARBA00022605"/>
    </source>
</evidence>
<dbReference type="GO" id="GO:0003866">
    <property type="term" value="F:3-phosphoshikimate 1-carboxyvinyltransferase activity"/>
    <property type="evidence" value="ECO:0007669"/>
    <property type="project" value="UniProtKB-EC"/>
</dbReference>
<organism evidence="11">
    <name type="scientific">hydrothermal vent metagenome</name>
    <dbReference type="NCBI Taxonomy" id="652676"/>
    <lineage>
        <taxon>unclassified sequences</taxon>
        <taxon>metagenomes</taxon>
        <taxon>ecological metagenomes</taxon>
    </lineage>
</organism>
<dbReference type="PIRSF" id="PIRSF000505">
    <property type="entry name" value="EPSPS"/>
    <property type="match status" value="1"/>
</dbReference>
<keyword evidence="7" id="KW-0057">Aromatic amino acid biosynthesis</keyword>
<feature type="domain" description="Enolpyruvate transferase" evidence="10">
    <location>
        <begin position="9"/>
        <end position="427"/>
    </location>
</feature>
<dbReference type="GO" id="GO:0008652">
    <property type="term" value="P:amino acid biosynthetic process"/>
    <property type="evidence" value="ECO:0007669"/>
    <property type="project" value="UniProtKB-KW"/>
</dbReference>
<dbReference type="FunFam" id="3.65.10.10:FF:000005">
    <property type="entry name" value="3-phosphoshikimate 1-carboxyvinyltransferase"/>
    <property type="match status" value="1"/>
</dbReference>
<dbReference type="InterPro" id="IPR023193">
    <property type="entry name" value="EPSP_synthase_CS"/>
</dbReference>
<dbReference type="PROSITE" id="PS00104">
    <property type="entry name" value="EPSP_SYNTHASE_1"/>
    <property type="match status" value="1"/>
</dbReference>
<dbReference type="InterPro" id="IPR013792">
    <property type="entry name" value="RNA3'P_cycl/enolpyr_Trfase_a/b"/>
</dbReference>
<dbReference type="HAMAP" id="MF_00210">
    <property type="entry name" value="EPSP_synth"/>
    <property type="match status" value="1"/>
</dbReference>